<evidence type="ECO:0000256" key="14">
    <source>
        <dbReference type="SAM" id="MobiDB-lite"/>
    </source>
</evidence>
<dbReference type="GO" id="GO:0005198">
    <property type="term" value="F:structural molecule activity"/>
    <property type="evidence" value="ECO:0007669"/>
    <property type="project" value="InterPro"/>
</dbReference>
<evidence type="ECO:0000256" key="11">
    <source>
        <dbReference type="ARBA" id="ARBA00023329"/>
    </source>
</evidence>
<evidence type="ECO:0000313" key="18">
    <source>
        <dbReference type="EMBL" id="CDO97061.1"/>
    </source>
</evidence>
<dbReference type="AlphaFoldDB" id="A0A068TLE6"/>
<dbReference type="InterPro" id="IPR016024">
    <property type="entry name" value="ARM-type_fold"/>
</dbReference>
<feature type="domain" description="Coatomer gamma subunit appendage Ig-like subdomain" evidence="16">
    <location>
        <begin position="624"/>
        <end position="769"/>
    </location>
</feature>
<dbReference type="InParanoid" id="A0A068TLE6"/>
<dbReference type="GO" id="GO:0006886">
    <property type="term" value="P:intracellular protein transport"/>
    <property type="evidence" value="ECO:0007669"/>
    <property type="project" value="InterPro"/>
</dbReference>
<dbReference type="OMA" id="DFIEDCE"/>
<evidence type="ECO:0000256" key="9">
    <source>
        <dbReference type="ARBA" id="ARBA00023034"/>
    </source>
</evidence>
<dbReference type="FunFam" id="1.25.10.10:FF:000071">
    <property type="entry name" value="Coatomer subunit gamma"/>
    <property type="match status" value="1"/>
</dbReference>
<keyword evidence="19" id="KW-1185">Reference proteome</keyword>
<dbReference type="SUPFAM" id="SSF49348">
    <property type="entry name" value="Clathrin adaptor appendage domain"/>
    <property type="match status" value="1"/>
</dbReference>
<keyword evidence="4 13" id="KW-0813">Transport</keyword>
<evidence type="ECO:0000256" key="7">
    <source>
        <dbReference type="ARBA" id="ARBA00022892"/>
    </source>
</evidence>
<evidence type="ECO:0000256" key="12">
    <source>
        <dbReference type="ARBA" id="ARBA00025536"/>
    </source>
</evidence>
<dbReference type="FunFam" id="3.30.310.10:FF:000011">
    <property type="entry name" value="Coatomer subunit gamma"/>
    <property type="match status" value="1"/>
</dbReference>
<dbReference type="InterPro" id="IPR013040">
    <property type="entry name" value="Coatomer_gsu_app_Ig-like_dom"/>
</dbReference>
<dbReference type="InterPro" id="IPR009028">
    <property type="entry name" value="Coatomer/calthrin_app_sub_C"/>
</dbReference>
<dbReference type="PANTHER" id="PTHR10261:SF0">
    <property type="entry name" value="COATOMER SUBUNIT GAMMA-2"/>
    <property type="match status" value="1"/>
</dbReference>
<dbReference type="GO" id="GO:0009306">
    <property type="term" value="P:protein secretion"/>
    <property type="evidence" value="ECO:0007669"/>
    <property type="project" value="TreeGrafter"/>
</dbReference>
<evidence type="ECO:0000256" key="1">
    <source>
        <dbReference type="ARBA" id="ARBA00004255"/>
    </source>
</evidence>
<dbReference type="GO" id="GO:0030126">
    <property type="term" value="C:COPI vesicle coat"/>
    <property type="evidence" value="ECO:0007669"/>
    <property type="project" value="InterPro"/>
</dbReference>
<dbReference type="FunFam" id="1.25.10.10:FF:000078">
    <property type="entry name" value="Coatomer subunit gamma"/>
    <property type="match status" value="1"/>
</dbReference>
<dbReference type="STRING" id="49390.A0A068TLE6"/>
<dbReference type="GO" id="GO:0000139">
    <property type="term" value="C:Golgi membrane"/>
    <property type="evidence" value="ECO:0007669"/>
    <property type="project" value="UniProtKB-SubCell"/>
</dbReference>
<evidence type="ECO:0000256" key="4">
    <source>
        <dbReference type="ARBA" id="ARBA00022448"/>
    </source>
</evidence>
<evidence type="ECO:0000256" key="13">
    <source>
        <dbReference type="PIRNR" id="PIRNR037093"/>
    </source>
</evidence>
<dbReference type="PhylomeDB" id="A0A068TLE6"/>
<evidence type="ECO:0000256" key="10">
    <source>
        <dbReference type="ARBA" id="ARBA00023136"/>
    </source>
</evidence>
<dbReference type="InterPro" id="IPR017106">
    <property type="entry name" value="Coatomer_gsu"/>
</dbReference>
<feature type="compositionally biased region" description="Basic and acidic residues" evidence="14">
    <location>
        <begin position="593"/>
        <end position="603"/>
    </location>
</feature>
<feature type="domain" description="Clathrin/coatomer adaptor adaptin-like N-terminal" evidence="15">
    <location>
        <begin position="27"/>
        <end position="540"/>
    </location>
</feature>
<dbReference type="Gene3D" id="2.60.40.1480">
    <property type="entry name" value="Coatomer, gamma subunit, appendage domain"/>
    <property type="match status" value="1"/>
</dbReference>
<evidence type="ECO:0000256" key="2">
    <source>
        <dbReference type="ARBA" id="ARBA00010720"/>
    </source>
</evidence>
<reference evidence="19" key="1">
    <citation type="journal article" date="2014" name="Science">
        <title>The coffee genome provides insight into the convergent evolution of caffeine biosynthesis.</title>
        <authorList>
            <person name="Denoeud F."/>
            <person name="Carretero-Paulet L."/>
            <person name="Dereeper A."/>
            <person name="Droc G."/>
            <person name="Guyot R."/>
            <person name="Pietrella M."/>
            <person name="Zheng C."/>
            <person name="Alberti A."/>
            <person name="Anthony F."/>
            <person name="Aprea G."/>
            <person name="Aury J.M."/>
            <person name="Bento P."/>
            <person name="Bernard M."/>
            <person name="Bocs S."/>
            <person name="Campa C."/>
            <person name="Cenci A."/>
            <person name="Combes M.C."/>
            <person name="Crouzillat D."/>
            <person name="Da Silva C."/>
            <person name="Daddiego L."/>
            <person name="De Bellis F."/>
            <person name="Dussert S."/>
            <person name="Garsmeur O."/>
            <person name="Gayraud T."/>
            <person name="Guignon V."/>
            <person name="Jahn K."/>
            <person name="Jamilloux V."/>
            <person name="Joet T."/>
            <person name="Labadie K."/>
            <person name="Lan T."/>
            <person name="Leclercq J."/>
            <person name="Lepelley M."/>
            <person name="Leroy T."/>
            <person name="Li L.T."/>
            <person name="Librado P."/>
            <person name="Lopez L."/>
            <person name="Munoz A."/>
            <person name="Noel B."/>
            <person name="Pallavicini A."/>
            <person name="Perrotta G."/>
            <person name="Poncet V."/>
            <person name="Pot D."/>
            <person name="Priyono X."/>
            <person name="Rigoreau M."/>
            <person name="Rouard M."/>
            <person name="Rozas J."/>
            <person name="Tranchant-Dubreuil C."/>
            <person name="VanBuren R."/>
            <person name="Zhang Q."/>
            <person name="Andrade A.C."/>
            <person name="Argout X."/>
            <person name="Bertrand B."/>
            <person name="de Kochko A."/>
            <person name="Graziosi G."/>
            <person name="Henry R.J."/>
            <person name="Jayarama X."/>
            <person name="Ming R."/>
            <person name="Nagai C."/>
            <person name="Rounsley S."/>
            <person name="Sankoff D."/>
            <person name="Giuliano G."/>
            <person name="Albert V.A."/>
            <person name="Wincker P."/>
            <person name="Lashermes P."/>
        </authorList>
    </citation>
    <scope>NUCLEOTIDE SEQUENCE [LARGE SCALE GENOMIC DNA]</scope>
    <source>
        <strain evidence="19">cv. DH200-94</strain>
    </source>
</reference>
<dbReference type="Gramene" id="CDO97061">
    <property type="protein sequence ID" value="CDO97061"/>
    <property type="gene ID" value="GSCOC_T00014285001"/>
</dbReference>
<evidence type="ECO:0000256" key="5">
    <source>
        <dbReference type="ARBA" id="ARBA00022490"/>
    </source>
</evidence>
<keyword evidence="10 13" id="KW-0472">Membrane</keyword>
<dbReference type="SUPFAM" id="SSF55711">
    <property type="entry name" value="Subdomain of clathrin and coatomer appendage domain"/>
    <property type="match status" value="1"/>
</dbReference>
<dbReference type="PIRSF" id="PIRSF037093">
    <property type="entry name" value="Coatomer_gamma_subunit"/>
    <property type="match status" value="1"/>
</dbReference>
<dbReference type="GO" id="GO:0006891">
    <property type="term" value="P:intra-Golgi vesicle-mediated transport"/>
    <property type="evidence" value="ECO:0007669"/>
    <property type="project" value="TreeGrafter"/>
</dbReference>
<dbReference type="FunCoup" id="A0A068TLE6">
    <property type="interactions" value="3630"/>
</dbReference>
<keyword evidence="7 13" id="KW-0931">ER-Golgi transport</keyword>
<dbReference type="SUPFAM" id="SSF48371">
    <property type="entry name" value="ARM repeat"/>
    <property type="match status" value="1"/>
</dbReference>
<comment type="function">
    <text evidence="12 13">The coatomer is a cytosolic protein complex that binds to dilysine motifs and reversibly associates with Golgi non-clathrin-coated vesicles, which further mediate biosynthetic protein transport from the ER, via the Golgi up to the trans Golgi network. Coatomer complex is required for budding from Golgi membranes, and is essential for the retrograde Golgi-to-ER transport of dilysine-tagged proteins.</text>
</comment>
<dbReference type="Pfam" id="PF01602">
    <property type="entry name" value="Adaptin_N"/>
    <property type="match status" value="1"/>
</dbReference>
<comment type="subunit">
    <text evidence="3">Oligomeric complex that consists of at least the alpha, beta, beta', gamma, delta, epsilon and zeta subunits.</text>
</comment>
<evidence type="ECO:0000256" key="3">
    <source>
        <dbReference type="ARBA" id="ARBA00011775"/>
    </source>
</evidence>
<protein>
    <recommendedName>
        <fullName evidence="13">Coatomer subunit gamma</fullName>
    </recommendedName>
</protein>
<feature type="region of interest" description="Disordered" evidence="14">
    <location>
        <begin position="593"/>
        <end position="618"/>
    </location>
</feature>
<dbReference type="Pfam" id="PF08752">
    <property type="entry name" value="COP-gamma_platf"/>
    <property type="match status" value="1"/>
</dbReference>
<gene>
    <name evidence="18" type="ORF">GSCOC_T00014285001</name>
</gene>
<organism evidence="18 19">
    <name type="scientific">Coffea canephora</name>
    <name type="common">Robusta coffee</name>
    <dbReference type="NCBI Taxonomy" id="49390"/>
    <lineage>
        <taxon>Eukaryota</taxon>
        <taxon>Viridiplantae</taxon>
        <taxon>Streptophyta</taxon>
        <taxon>Embryophyta</taxon>
        <taxon>Tracheophyta</taxon>
        <taxon>Spermatophyta</taxon>
        <taxon>Magnoliopsida</taxon>
        <taxon>eudicotyledons</taxon>
        <taxon>Gunneridae</taxon>
        <taxon>Pentapetalae</taxon>
        <taxon>asterids</taxon>
        <taxon>lamiids</taxon>
        <taxon>Gentianales</taxon>
        <taxon>Rubiaceae</taxon>
        <taxon>Ixoroideae</taxon>
        <taxon>Gardenieae complex</taxon>
        <taxon>Bertiereae - Coffeeae clade</taxon>
        <taxon>Coffeeae</taxon>
        <taxon>Coffea</taxon>
    </lineage>
</organism>
<dbReference type="FunFam" id="2.60.40.1480:FF:000002">
    <property type="entry name" value="Coatomer subunit gamma"/>
    <property type="match status" value="1"/>
</dbReference>
<keyword evidence="11 13" id="KW-0968">Cytoplasmic vesicle</keyword>
<sequence length="889" mass="98660">MAQPLVKKDDDRDDEMDYSPFMGIEKGAVLQEARVFNDPQLDPRRCSQVITKLLYLLNQGETFTKIEATEVFFAVTKLFQSKDVGLRRMVYLMIKELSPSADEVIIVTSSLMKDMNSRTDMYRANAIRVLCRITDGTLLTQIERYLKQAIVDKNPVVASAALVSGIHLLQTNPEIVKRWSNEVQEAVQSRAALVQFHALGLLHQIRQNDRLAVSKLVTSLTRGTVRSPLAQCLLIRYTSQVIRESGMNNQTGERPFYDYLEGCLRHKAEMVIFEAARAITELSGVTSRELNPAITVLQLFLSSSKPVLRFAAVRTLNKVAMTHPTAVTNCNIDMESLISDQNRSIATLAITTLLKTGNESSVDRLMKQITNFMSDIADEFKIVVVEAIRSLCLKFPLKYRSLMNFLSNILREEGGFDYKKAIVDSIVILIRDIPDAKESGLLHLCEFIEDCEFTYLSTQILHFLGNEGPKTSDPSKYIRYIYNRVILENATVRAAAVSTLAKFGAMVDSLKPRIFILLKRCLFDNDDEVRDRATLYLNTLGGDGSVVETEGEVKEFLFGSFDVPLSNMETSLKNYIQDPSEESFDINSVPKEVKSQPLAEKKAPGKKPTGLGAPPSAPASAADAYEKLLLSIPEFATFGKLFKSSAPVELTEAETEYAVNVVKHIFDNHVVLQYNCTNTIPEQLLENVIVVVDASDAEEFAEIASKPLRSLPYDSPGQIFVAFEKPGGVPAVGKFSNVLRFIVKEVDPSTGEAEEDGVEDEYQLEDLEVVAADYMLKVGVSNFKNAWESMGSDFERLEEYGLGPRDSLTEAVNAVISLLGMQPCEGTEVVATNSRSHTCLLSGVFIGNVKVLVRLSFGIDAQKEVAMKLVVRSEDESVCVAIHEIVASG</sequence>
<keyword evidence="6" id="KW-0677">Repeat</keyword>
<dbReference type="InterPro" id="IPR011989">
    <property type="entry name" value="ARM-like"/>
</dbReference>
<evidence type="ECO:0000313" key="19">
    <source>
        <dbReference type="Proteomes" id="UP000295252"/>
    </source>
</evidence>
<dbReference type="OrthoDB" id="1074925at2759"/>
<dbReference type="GO" id="GO:0005793">
    <property type="term" value="C:endoplasmic reticulum-Golgi intermediate compartment"/>
    <property type="evidence" value="ECO:0007669"/>
    <property type="project" value="TreeGrafter"/>
</dbReference>
<evidence type="ECO:0000259" key="16">
    <source>
        <dbReference type="Pfam" id="PF08752"/>
    </source>
</evidence>
<evidence type="ECO:0000259" key="17">
    <source>
        <dbReference type="Pfam" id="PF16381"/>
    </source>
</evidence>
<keyword evidence="5 13" id="KW-0963">Cytoplasm</keyword>
<accession>A0A068TLE6</accession>
<dbReference type="GO" id="GO:0005783">
    <property type="term" value="C:endoplasmic reticulum"/>
    <property type="evidence" value="ECO:0007669"/>
    <property type="project" value="TreeGrafter"/>
</dbReference>
<keyword evidence="9 13" id="KW-0333">Golgi apparatus</keyword>
<proteinExistence type="inferred from homology"/>
<dbReference type="Gene3D" id="1.25.10.10">
    <property type="entry name" value="Leucine-rich Repeat Variant"/>
    <property type="match status" value="1"/>
</dbReference>
<evidence type="ECO:0000259" key="15">
    <source>
        <dbReference type="Pfam" id="PF01602"/>
    </source>
</evidence>
<comment type="similarity">
    <text evidence="2 13">Belongs to the COPG family.</text>
</comment>
<dbReference type="InterPro" id="IPR002553">
    <property type="entry name" value="Clathrin/coatomer_adapt-like_N"/>
</dbReference>
<feature type="domain" description="Coatomer subunit gamma C-terminal" evidence="17">
    <location>
        <begin position="772"/>
        <end position="886"/>
    </location>
</feature>
<name>A0A068TLE6_COFCA</name>
<dbReference type="InterPro" id="IPR012295">
    <property type="entry name" value="TBP_dom_sf"/>
</dbReference>
<keyword evidence="8 13" id="KW-0653">Protein transport</keyword>
<evidence type="ECO:0000256" key="8">
    <source>
        <dbReference type="ARBA" id="ARBA00022927"/>
    </source>
</evidence>
<evidence type="ECO:0000256" key="6">
    <source>
        <dbReference type="ARBA" id="ARBA00022737"/>
    </source>
</evidence>
<dbReference type="Proteomes" id="UP000295252">
    <property type="component" value="Chromosome IV"/>
</dbReference>
<dbReference type="GO" id="GO:0006888">
    <property type="term" value="P:endoplasmic reticulum to Golgi vesicle-mediated transport"/>
    <property type="evidence" value="ECO:0007669"/>
    <property type="project" value="TreeGrafter"/>
</dbReference>
<dbReference type="PANTHER" id="PTHR10261">
    <property type="entry name" value="COATOMER SUBUNIT GAMMA"/>
    <property type="match status" value="1"/>
</dbReference>
<comment type="subcellular location">
    <subcellularLocation>
        <location evidence="13">Cytoplasm</location>
    </subcellularLocation>
    <subcellularLocation>
        <location evidence="1 13">Golgi apparatus membrane</location>
        <topology evidence="1 13">Peripheral membrane protein</topology>
        <orientation evidence="1 13">Cytoplasmic side</orientation>
    </subcellularLocation>
    <subcellularLocation>
        <location evidence="13">Cytoplasmic vesicle</location>
        <location evidence="13">COPI-coated vesicle membrane</location>
        <topology evidence="13">Peripheral membrane protein</topology>
        <orientation evidence="13">Cytoplasmic side</orientation>
    </subcellularLocation>
</comment>
<dbReference type="EMBL" id="HG739085">
    <property type="protein sequence ID" value="CDO97061.1"/>
    <property type="molecule type" value="Genomic_DNA"/>
</dbReference>
<dbReference type="Pfam" id="PF16381">
    <property type="entry name" value="Coatomer_g_Cpla"/>
    <property type="match status" value="1"/>
</dbReference>
<dbReference type="InterPro" id="IPR032154">
    <property type="entry name" value="Coatomer_g_Cpla"/>
</dbReference>
<dbReference type="InterPro" id="IPR037067">
    <property type="entry name" value="Coatomer_gsu_app_sf"/>
</dbReference>
<dbReference type="InterPro" id="IPR013041">
    <property type="entry name" value="Clathrin_app_Ig-like_sf"/>
</dbReference>
<dbReference type="Gene3D" id="3.30.310.10">
    <property type="entry name" value="TATA-Binding Protein"/>
    <property type="match status" value="1"/>
</dbReference>